<feature type="transmembrane region" description="Helical" evidence="2">
    <location>
        <begin position="144"/>
        <end position="165"/>
    </location>
</feature>
<dbReference type="AlphaFoldDB" id="A0AAD4R4M5"/>
<evidence type="ECO:0000256" key="1">
    <source>
        <dbReference type="SAM" id="MobiDB-lite"/>
    </source>
</evidence>
<evidence type="ECO:0000256" key="2">
    <source>
        <dbReference type="SAM" id="Phobius"/>
    </source>
</evidence>
<organism evidence="3 4">
    <name type="scientific">Ditylenchus destructor</name>
    <dbReference type="NCBI Taxonomy" id="166010"/>
    <lineage>
        <taxon>Eukaryota</taxon>
        <taxon>Metazoa</taxon>
        <taxon>Ecdysozoa</taxon>
        <taxon>Nematoda</taxon>
        <taxon>Chromadorea</taxon>
        <taxon>Rhabditida</taxon>
        <taxon>Tylenchina</taxon>
        <taxon>Tylenchomorpha</taxon>
        <taxon>Sphaerularioidea</taxon>
        <taxon>Anguinidae</taxon>
        <taxon>Anguininae</taxon>
        <taxon>Ditylenchus</taxon>
    </lineage>
</organism>
<name>A0AAD4R4M5_9BILA</name>
<feature type="region of interest" description="Disordered" evidence="1">
    <location>
        <begin position="183"/>
        <end position="221"/>
    </location>
</feature>
<feature type="compositionally biased region" description="Polar residues" evidence="1">
    <location>
        <begin position="183"/>
        <end position="193"/>
    </location>
</feature>
<accession>A0AAD4R4M5</accession>
<feature type="transmembrane region" description="Helical" evidence="2">
    <location>
        <begin position="78"/>
        <end position="101"/>
    </location>
</feature>
<gene>
    <name evidence="3" type="ORF">DdX_11071</name>
</gene>
<keyword evidence="4" id="KW-1185">Reference proteome</keyword>
<reference evidence="3" key="1">
    <citation type="submission" date="2022-01" db="EMBL/GenBank/DDBJ databases">
        <title>Genome Sequence Resource for Two Populations of Ditylenchus destructor, the Migratory Endoparasitic Phytonematode.</title>
        <authorList>
            <person name="Zhang H."/>
            <person name="Lin R."/>
            <person name="Xie B."/>
        </authorList>
    </citation>
    <scope>NUCLEOTIDE SEQUENCE</scope>
    <source>
        <strain evidence="3">BazhouSP</strain>
    </source>
</reference>
<sequence>MFPVVDVDGNLIESKKKIWGLAVVNYLELVAVAGIVASVIDGLLDMSSGFGFPLLQVFELVAYFIIIRVEQQTSAWYVFAMLVVGVGIILRLVLNIGFVGFPTLFDSQDSFKARLEHNNAFKFFIPSGTTRITDDVALDIRQRMFVLVVRSIIIVIVATLLFRFIERARELAKVKYREISDSVESTPTKTTGASGRDLDSNKSSNFGNKARNNKGFNDSSY</sequence>
<protein>
    <submittedName>
        <fullName evidence="3">Uncharacterized protein</fullName>
    </submittedName>
</protein>
<keyword evidence="2" id="KW-0472">Membrane</keyword>
<dbReference type="EMBL" id="JAKKPZ010000029">
    <property type="protein sequence ID" value="KAI1709682.1"/>
    <property type="molecule type" value="Genomic_DNA"/>
</dbReference>
<feature type="transmembrane region" description="Helical" evidence="2">
    <location>
        <begin position="46"/>
        <end position="66"/>
    </location>
</feature>
<feature type="transmembrane region" description="Helical" evidence="2">
    <location>
        <begin position="18"/>
        <end position="40"/>
    </location>
</feature>
<comment type="caution">
    <text evidence="3">The sequence shown here is derived from an EMBL/GenBank/DDBJ whole genome shotgun (WGS) entry which is preliminary data.</text>
</comment>
<evidence type="ECO:0000313" key="4">
    <source>
        <dbReference type="Proteomes" id="UP001201812"/>
    </source>
</evidence>
<keyword evidence="2" id="KW-1133">Transmembrane helix</keyword>
<proteinExistence type="predicted"/>
<keyword evidence="2" id="KW-0812">Transmembrane</keyword>
<evidence type="ECO:0000313" key="3">
    <source>
        <dbReference type="EMBL" id="KAI1709682.1"/>
    </source>
</evidence>
<dbReference type="Proteomes" id="UP001201812">
    <property type="component" value="Unassembled WGS sequence"/>
</dbReference>